<feature type="compositionally biased region" description="Polar residues" evidence="1">
    <location>
        <begin position="9"/>
        <end position="18"/>
    </location>
</feature>
<comment type="caution">
    <text evidence="2">The sequence shown here is derived from an EMBL/GenBank/DDBJ whole genome shotgun (WGS) entry which is preliminary data.</text>
</comment>
<proteinExistence type="predicted"/>
<dbReference type="OrthoDB" id="10584128at2759"/>
<gene>
    <name evidence="2" type="ORF">Celaphus_00009779</name>
</gene>
<feature type="region of interest" description="Disordered" evidence="1">
    <location>
        <begin position="1"/>
        <end position="33"/>
    </location>
</feature>
<evidence type="ECO:0000313" key="3">
    <source>
        <dbReference type="Proteomes" id="UP000242450"/>
    </source>
</evidence>
<evidence type="ECO:0000256" key="1">
    <source>
        <dbReference type="SAM" id="MobiDB-lite"/>
    </source>
</evidence>
<keyword evidence="3" id="KW-1185">Reference proteome</keyword>
<evidence type="ECO:0000313" key="2">
    <source>
        <dbReference type="EMBL" id="OWJ99095.1"/>
    </source>
</evidence>
<organism evidence="2 3">
    <name type="scientific">Cervus elaphus hippelaphus</name>
    <name type="common">European red deer</name>
    <dbReference type="NCBI Taxonomy" id="46360"/>
    <lineage>
        <taxon>Eukaryota</taxon>
        <taxon>Metazoa</taxon>
        <taxon>Chordata</taxon>
        <taxon>Craniata</taxon>
        <taxon>Vertebrata</taxon>
        <taxon>Euteleostomi</taxon>
        <taxon>Mammalia</taxon>
        <taxon>Eutheria</taxon>
        <taxon>Laurasiatheria</taxon>
        <taxon>Artiodactyla</taxon>
        <taxon>Ruminantia</taxon>
        <taxon>Pecora</taxon>
        <taxon>Cervidae</taxon>
        <taxon>Cervinae</taxon>
        <taxon>Cervus</taxon>
    </lineage>
</organism>
<name>A0A212BZC8_CEREH</name>
<dbReference type="Proteomes" id="UP000242450">
    <property type="component" value="Chromosome X"/>
</dbReference>
<reference evidence="2 3" key="1">
    <citation type="journal article" date="2018" name="Mol. Genet. Genomics">
        <title>The red deer Cervus elaphus genome CerEla1.0: sequencing, annotating, genes, and chromosomes.</title>
        <authorList>
            <person name="Bana N.A."/>
            <person name="Nyiri A."/>
            <person name="Nagy J."/>
            <person name="Frank K."/>
            <person name="Nagy T."/>
            <person name="Steger V."/>
            <person name="Schiller M."/>
            <person name="Lakatos P."/>
            <person name="Sugar L."/>
            <person name="Horn P."/>
            <person name="Barta E."/>
            <person name="Orosz L."/>
        </authorList>
    </citation>
    <scope>NUCLEOTIDE SEQUENCE [LARGE SCALE GENOMIC DNA]</scope>
    <source>
        <strain evidence="2">Hungarian</strain>
    </source>
</reference>
<dbReference type="EMBL" id="MKHE01000034">
    <property type="protein sequence ID" value="OWJ99095.1"/>
    <property type="molecule type" value="Genomic_DNA"/>
</dbReference>
<sequence length="95" mass="10304">MFLLPEGTASETGTLQSTEPGLPGLQGEQGPKGHIGLKGMKGDLCLLRVMVHRASPVKRGYQDFLVKKATLVQLAPQELGYQGLLDLVDFLEIKE</sequence>
<protein>
    <submittedName>
        <fullName evidence="2">Uncharacterized protein</fullName>
    </submittedName>
</protein>
<dbReference type="AlphaFoldDB" id="A0A212BZC8"/>
<accession>A0A212BZC8</accession>
<feature type="compositionally biased region" description="Low complexity" evidence="1">
    <location>
        <begin position="19"/>
        <end position="29"/>
    </location>
</feature>